<comment type="caution">
    <text evidence="2">The sequence shown here is derived from an EMBL/GenBank/DDBJ whole genome shotgun (WGS) entry which is preliminary data.</text>
</comment>
<dbReference type="Pfam" id="PF14044">
    <property type="entry name" value="NETI"/>
    <property type="match status" value="1"/>
</dbReference>
<dbReference type="Proteomes" id="UP000256562">
    <property type="component" value="Unassembled WGS sequence"/>
</dbReference>
<dbReference type="OrthoDB" id="2354098at2"/>
<protein>
    <submittedName>
        <fullName evidence="2">NETI motif-containing protein</fullName>
    </submittedName>
</protein>
<proteinExistence type="predicted"/>
<dbReference type="Proteomes" id="UP000256337">
    <property type="component" value="Unassembled WGS sequence"/>
</dbReference>
<name>A0A2K3ZII6_9STAP</name>
<dbReference type="EMBL" id="QKXQ01000394">
    <property type="protein sequence ID" value="REH93661.1"/>
    <property type="molecule type" value="Genomic_DNA"/>
</dbReference>
<dbReference type="EMBL" id="JAEDAQ010000005">
    <property type="protein sequence ID" value="MBH9580629.1"/>
    <property type="molecule type" value="Genomic_DNA"/>
</dbReference>
<dbReference type="InterPro" id="IPR025930">
    <property type="entry name" value="NETI"/>
</dbReference>
<accession>A0A2K3ZII6</accession>
<dbReference type="EMBL" id="QKYD01000121">
    <property type="protein sequence ID" value="REI20804.1"/>
    <property type="molecule type" value="Genomic_DNA"/>
</dbReference>
<evidence type="ECO:0000313" key="4">
    <source>
        <dbReference type="Proteomes" id="UP000256337"/>
    </source>
</evidence>
<evidence type="ECO:0000313" key="5">
    <source>
        <dbReference type="Proteomes" id="UP000256562"/>
    </source>
</evidence>
<evidence type="ECO:0000313" key="2">
    <source>
        <dbReference type="EMBL" id="REH93661.1"/>
    </source>
</evidence>
<sequence>MKFKVEDHESIQECLERMKSQGYMPVRRYEKPIFKEDEHGHVEVLKQEIIFTGQKIKE</sequence>
<dbReference type="GeneID" id="48058849"/>
<reference evidence="4 5" key="1">
    <citation type="journal article" date="2018" name="Vet. Microbiol.">
        <title>Characterisation of Staphylococcus felis isolated from cats using whole genome sequencing.</title>
        <authorList>
            <person name="Worthing K."/>
            <person name="Pang S."/>
            <person name="Trott D.J."/>
            <person name="Abraham S."/>
            <person name="Coombs G.W."/>
            <person name="Jordan D."/>
            <person name="McIntyre L."/>
            <person name="Davies M.R."/>
            <person name="Norris J."/>
        </authorList>
    </citation>
    <scope>NUCLEOTIDE SEQUENCE [LARGE SCALE GENOMIC DNA]</scope>
    <source>
        <strain evidence="3 4">F25</strain>
        <strain evidence="2 5">F9</strain>
    </source>
</reference>
<evidence type="ECO:0000313" key="1">
    <source>
        <dbReference type="EMBL" id="MBH9580629.1"/>
    </source>
</evidence>
<organism evidence="2 5">
    <name type="scientific">Staphylococcus felis</name>
    <dbReference type="NCBI Taxonomy" id="46127"/>
    <lineage>
        <taxon>Bacteria</taxon>
        <taxon>Bacillati</taxon>
        <taxon>Bacillota</taxon>
        <taxon>Bacilli</taxon>
        <taxon>Bacillales</taxon>
        <taxon>Staphylococcaceae</taxon>
        <taxon>Staphylococcus</taxon>
    </lineage>
</organism>
<dbReference type="RefSeq" id="WP_103207563.1">
    <property type="nucleotide sequence ID" value="NZ_CAJUZQ010000005.1"/>
</dbReference>
<evidence type="ECO:0000313" key="6">
    <source>
        <dbReference type="Proteomes" id="UP000597038"/>
    </source>
</evidence>
<evidence type="ECO:0000313" key="3">
    <source>
        <dbReference type="EMBL" id="REI20804.1"/>
    </source>
</evidence>
<gene>
    <name evidence="3" type="ORF">DOS76_08390</name>
    <name evidence="2" type="ORF">DOS83_08605</name>
    <name evidence="1" type="ORF">I9026_04510</name>
</gene>
<dbReference type="Proteomes" id="UP000597038">
    <property type="component" value="Unassembled WGS sequence"/>
</dbReference>
<keyword evidence="6" id="KW-1185">Reference proteome</keyword>
<dbReference type="AlphaFoldDB" id="A0A2K3ZII6"/>
<reference evidence="1 6" key="2">
    <citation type="submission" date="2020-12" db="EMBL/GenBank/DDBJ databases">
        <title>Genomic analysis of Staphylococcus felis from a cat with skin infection.</title>
        <authorList>
            <person name="Aslantas O."/>
            <person name="Keskin O."/>
            <person name="Buyukaltay K."/>
            <person name="Gullu Yucetepe A."/>
        </authorList>
    </citation>
    <scope>NUCLEOTIDE SEQUENCE [LARGE SCALE GENOMIC DNA]</scope>
    <source>
        <strain evidence="1 6">HARRANVET</strain>
    </source>
</reference>
<dbReference type="KEGG" id="sfq:C7J90_11490"/>